<reference evidence="1" key="1">
    <citation type="submission" date="2022-02" db="EMBL/GenBank/DDBJ databases">
        <title>Plant Genome Project.</title>
        <authorList>
            <person name="Zhang R.-G."/>
        </authorList>
    </citation>
    <scope>NUCLEOTIDE SEQUENCE</scope>
    <source>
        <strain evidence="1">AT1</strain>
    </source>
</reference>
<protein>
    <submittedName>
        <fullName evidence="1">Uncharacterized protein</fullName>
    </submittedName>
</protein>
<gene>
    <name evidence="1" type="ORF">RHMOL_Rhmol01G0035800</name>
</gene>
<proteinExistence type="predicted"/>
<keyword evidence="2" id="KW-1185">Reference proteome</keyword>
<accession>A0ACC0PYD1</accession>
<comment type="caution">
    <text evidence="1">The sequence shown here is derived from an EMBL/GenBank/DDBJ whole genome shotgun (WGS) entry which is preliminary data.</text>
</comment>
<dbReference type="Proteomes" id="UP001062846">
    <property type="component" value="Chromosome 1"/>
</dbReference>
<evidence type="ECO:0000313" key="2">
    <source>
        <dbReference type="Proteomes" id="UP001062846"/>
    </source>
</evidence>
<name>A0ACC0PYD1_RHOML</name>
<dbReference type="EMBL" id="CM046388">
    <property type="protein sequence ID" value="KAI8570460.1"/>
    <property type="molecule type" value="Genomic_DNA"/>
</dbReference>
<evidence type="ECO:0000313" key="1">
    <source>
        <dbReference type="EMBL" id="KAI8570460.1"/>
    </source>
</evidence>
<sequence>MTVIANLNDLLGCGCDGFCLPVASICQVMLSFNGSEHVLSSWGAQNDAKEHLELGHCGDEPIVHDCKSLDRRSGRMRTFSKGCFSCSDESLSCLHSFCCWCGCNRRCVGLFTLAVVFQDTRTSRVAPNGRSKRRRVSTNQTVHSDLYINLEVSSGSMDMYLISRPDIVSLKLLAALGFYFNHLTFLVLLLIWVMIAEERTSRVAPNGRNKRRRVSTNQTLSTVIFTLTWRFLAVL</sequence>
<organism evidence="1 2">
    <name type="scientific">Rhododendron molle</name>
    <name type="common">Chinese azalea</name>
    <name type="synonym">Azalea mollis</name>
    <dbReference type="NCBI Taxonomy" id="49168"/>
    <lineage>
        <taxon>Eukaryota</taxon>
        <taxon>Viridiplantae</taxon>
        <taxon>Streptophyta</taxon>
        <taxon>Embryophyta</taxon>
        <taxon>Tracheophyta</taxon>
        <taxon>Spermatophyta</taxon>
        <taxon>Magnoliopsida</taxon>
        <taxon>eudicotyledons</taxon>
        <taxon>Gunneridae</taxon>
        <taxon>Pentapetalae</taxon>
        <taxon>asterids</taxon>
        <taxon>Ericales</taxon>
        <taxon>Ericaceae</taxon>
        <taxon>Ericoideae</taxon>
        <taxon>Rhodoreae</taxon>
        <taxon>Rhododendron</taxon>
    </lineage>
</organism>